<organism evidence="3 4">
    <name type="scientific">Rotaria magnacalcarata</name>
    <dbReference type="NCBI Taxonomy" id="392030"/>
    <lineage>
        <taxon>Eukaryota</taxon>
        <taxon>Metazoa</taxon>
        <taxon>Spiralia</taxon>
        <taxon>Gnathifera</taxon>
        <taxon>Rotifera</taxon>
        <taxon>Eurotatoria</taxon>
        <taxon>Bdelloidea</taxon>
        <taxon>Philodinida</taxon>
        <taxon>Philodinidae</taxon>
        <taxon>Rotaria</taxon>
    </lineage>
</organism>
<evidence type="ECO:0000313" key="2">
    <source>
        <dbReference type="EMBL" id="CAF2079711.1"/>
    </source>
</evidence>
<proteinExistence type="predicted"/>
<evidence type="ECO:0000313" key="4">
    <source>
        <dbReference type="Proteomes" id="UP000663842"/>
    </source>
</evidence>
<dbReference type="GO" id="GO:0006303">
    <property type="term" value="P:double-strand break repair via nonhomologous end joining"/>
    <property type="evidence" value="ECO:0007669"/>
    <property type="project" value="InterPro"/>
</dbReference>
<dbReference type="AlphaFoldDB" id="A0A819ZIT7"/>
<comment type="caution">
    <text evidence="3">The sequence shown here is derived from an EMBL/GenBank/DDBJ whole genome shotgun (WGS) entry which is preliminary data.</text>
</comment>
<dbReference type="InterPro" id="IPR045581">
    <property type="entry name" value="DNAPKcs_CC5"/>
</dbReference>
<feature type="non-terminal residue" evidence="3">
    <location>
        <position position="1"/>
    </location>
</feature>
<reference evidence="3" key="1">
    <citation type="submission" date="2021-02" db="EMBL/GenBank/DDBJ databases">
        <authorList>
            <person name="Nowell W R."/>
        </authorList>
    </citation>
    <scope>NUCLEOTIDE SEQUENCE</scope>
</reference>
<feature type="domain" description="DNA-dependent protein kinase catalytic subunit CC5" evidence="1">
    <location>
        <begin position="2"/>
        <end position="139"/>
    </location>
</feature>
<protein>
    <recommendedName>
        <fullName evidence="1">DNA-dependent protein kinase catalytic subunit CC5 domain-containing protein</fullName>
    </recommendedName>
</protein>
<name>A0A819ZIT7_9BILA</name>
<evidence type="ECO:0000259" key="1">
    <source>
        <dbReference type="Pfam" id="PF19704"/>
    </source>
</evidence>
<dbReference type="Proteomes" id="UP000663887">
    <property type="component" value="Unassembled WGS sequence"/>
</dbReference>
<dbReference type="Pfam" id="PF19704">
    <property type="entry name" value="DNAPKcs_CC5"/>
    <property type="match status" value="1"/>
</dbReference>
<sequence length="187" mass="21783">VMNKLIFGLKKMYGDIKIECLESLNANITEFDSAYLELRAAGILDILIHKDFGIRGVALRLLHKLLPNLRHEQLYEIAQILYVDGPNECQIWTLEIYKWMYDYITNYLIKEIKTSITPLSEMFYHHVREQLLQLLSSNNWLKQTNTLDSINTFMLPTLSTQTKKTTSLIVDVDNTNKKSKTNTQINI</sequence>
<accession>A0A819ZIT7</accession>
<evidence type="ECO:0000313" key="3">
    <source>
        <dbReference type="EMBL" id="CAF4169040.1"/>
    </source>
</evidence>
<gene>
    <name evidence="3" type="ORF">UXM345_LOCUS26164</name>
    <name evidence="2" type="ORF">XDN619_LOCUS14377</name>
</gene>
<dbReference type="EMBL" id="CAJNRG010005661">
    <property type="protein sequence ID" value="CAF2079711.1"/>
    <property type="molecule type" value="Genomic_DNA"/>
</dbReference>
<dbReference type="Proteomes" id="UP000663842">
    <property type="component" value="Unassembled WGS sequence"/>
</dbReference>
<dbReference type="EMBL" id="CAJOBF010005259">
    <property type="protein sequence ID" value="CAF4169040.1"/>
    <property type="molecule type" value="Genomic_DNA"/>
</dbReference>